<proteinExistence type="predicted"/>
<dbReference type="EMBL" id="CP053587">
    <property type="protein sequence ID" value="WNZ27546.1"/>
    <property type="molecule type" value="Genomic_DNA"/>
</dbReference>
<accession>A0AA96WQN7</accession>
<protein>
    <recommendedName>
        <fullName evidence="2">Ferritin-like diiron domain-containing protein</fullName>
    </recommendedName>
</protein>
<sequence>MAQTNGNSKAISDLEYDLLAVLKNKSEAVQLYETYMQDARSADSQPCVELLQKLQQADKEHAQEVRRHLQEVMQKGKM</sequence>
<dbReference type="InterPro" id="IPR012347">
    <property type="entry name" value="Ferritin-like"/>
</dbReference>
<organism evidence="1">
    <name type="scientific">Leptolyngbya sp. NK1-12</name>
    <dbReference type="NCBI Taxonomy" id="2547451"/>
    <lineage>
        <taxon>Bacteria</taxon>
        <taxon>Bacillati</taxon>
        <taxon>Cyanobacteriota</taxon>
        <taxon>Cyanophyceae</taxon>
        <taxon>Leptolyngbyales</taxon>
        <taxon>Leptolyngbyaceae</taxon>
        <taxon>Leptolyngbya group</taxon>
        <taxon>Leptolyngbya</taxon>
    </lineage>
</organism>
<gene>
    <name evidence="1" type="ORF">HJG54_32250</name>
</gene>
<evidence type="ECO:0000313" key="1">
    <source>
        <dbReference type="EMBL" id="WNZ27546.1"/>
    </source>
</evidence>
<reference evidence="1" key="1">
    <citation type="submission" date="2020-05" db="EMBL/GenBank/DDBJ databases">
        <authorList>
            <person name="Zhu T."/>
            <person name="Keshari N."/>
            <person name="Lu X."/>
        </authorList>
    </citation>
    <scope>NUCLEOTIDE SEQUENCE</scope>
    <source>
        <strain evidence="1">NK1-12</strain>
    </source>
</reference>
<dbReference type="Gene3D" id="1.20.1260.10">
    <property type="match status" value="1"/>
</dbReference>
<evidence type="ECO:0008006" key="2">
    <source>
        <dbReference type="Google" id="ProtNLM"/>
    </source>
</evidence>
<dbReference type="RefSeq" id="WP_316435893.1">
    <property type="nucleotide sequence ID" value="NZ_CP053587.1"/>
</dbReference>
<name>A0AA96WQN7_9CYAN</name>
<dbReference type="AlphaFoldDB" id="A0AA96WQN7"/>